<feature type="signal peptide" evidence="3">
    <location>
        <begin position="1"/>
        <end position="21"/>
    </location>
</feature>
<keyword evidence="6" id="KW-1185">Reference proteome</keyword>
<dbReference type="PANTHER" id="PTHR11474:SF126">
    <property type="entry name" value="TYROSINASE-LIKE PROTEIN TYR-1-RELATED"/>
    <property type="match status" value="1"/>
</dbReference>
<dbReference type="Proteomes" id="UP001446871">
    <property type="component" value="Unassembled WGS sequence"/>
</dbReference>
<gene>
    <name evidence="5" type="ORF">PG996_002781</name>
</gene>
<dbReference type="Gene3D" id="1.10.1280.10">
    <property type="entry name" value="Di-copper center containing domain from catechol oxidase"/>
    <property type="match status" value="1"/>
</dbReference>
<keyword evidence="1" id="KW-0479">Metal-binding</keyword>
<keyword evidence="3" id="KW-0732">Signal</keyword>
<comment type="caution">
    <text evidence="5">The sequence shown here is derived from an EMBL/GenBank/DDBJ whole genome shotgun (WGS) entry which is preliminary data.</text>
</comment>
<accession>A0ABR1WKF5</accession>
<dbReference type="InterPro" id="IPR050316">
    <property type="entry name" value="Tyrosinase/Hemocyanin"/>
</dbReference>
<evidence type="ECO:0000256" key="1">
    <source>
        <dbReference type="ARBA" id="ARBA00022723"/>
    </source>
</evidence>
<sequence>MHHHLSLFSLATSCLVVLTAGVPLMPGEPIPNEPRAPQICRNPPKRLEWRQMSQSQQKSYIDAVMCLTMTESKSGIARAINRFDDHQAVHSVQTPNIHWVVSIPFIRPLVDHLGYLRTFANTLQGHFILWHRYLVATYETALREECGYEGGQPYWDWSLDANPHEPNSMAAFSTDVLGPGRYSFGGNGDFVAPTPEQNPLNLTGGTGGGCVRDGAFTPDRFRVNYGPDPGCLKRDFTPWVLNSFADPARVQEVLDQPDYASFARTIEKVPTFDAPNIHGGGHFGVGGVLGTIGNAENSPGDPLFYLHHGNLDRVLWMWQQKDPETRLNQVGGPVVPMDYGGQNVTLDFTVNLGELAGDATLKQLLDTQSGVLCYTY</sequence>
<dbReference type="InterPro" id="IPR002227">
    <property type="entry name" value="Tyrosinase_Cu-bd"/>
</dbReference>
<proteinExistence type="predicted"/>
<protein>
    <recommendedName>
        <fullName evidence="4">Tyrosinase copper-binding domain-containing protein</fullName>
    </recommendedName>
</protein>
<dbReference type="EMBL" id="JAQQWM010000001">
    <property type="protein sequence ID" value="KAK8084000.1"/>
    <property type="molecule type" value="Genomic_DNA"/>
</dbReference>
<evidence type="ECO:0000313" key="6">
    <source>
        <dbReference type="Proteomes" id="UP001446871"/>
    </source>
</evidence>
<name>A0ABR1WKF5_9PEZI</name>
<evidence type="ECO:0000256" key="2">
    <source>
        <dbReference type="ARBA" id="ARBA00023008"/>
    </source>
</evidence>
<feature type="domain" description="Tyrosinase copper-binding" evidence="4">
    <location>
        <begin position="301"/>
        <end position="312"/>
    </location>
</feature>
<dbReference type="InterPro" id="IPR008922">
    <property type="entry name" value="Di-copper_centre_dom_sf"/>
</dbReference>
<evidence type="ECO:0000313" key="5">
    <source>
        <dbReference type="EMBL" id="KAK8084000.1"/>
    </source>
</evidence>
<evidence type="ECO:0000256" key="3">
    <source>
        <dbReference type="SAM" id="SignalP"/>
    </source>
</evidence>
<keyword evidence="2" id="KW-0186">Copper</keyword>
<dbReference type="PROSITE" id="PS00498">
    <property type="entry name" value="TYROSINASE_2"/>
    <property type="match status" value="1"/>
</dbReference>
<dbReference type="SUPFAM" id="SSF48056">
    <property type="entry name" value="Di-copper centre-containing domain"/>
    <property type="match status" value="1"/>
</dbReference>
<feature type="chain" id="PRO_5045987428" description="Tyrosinase copper-binding domain-containing protein" evidence="3">
    <location>
        <begin position="22"/>
        <end position="376"/>
    </location>
</feature>
<dbReference type="PANTHER" id="PTHR11474">
    <property type="entry name" value="TYROSINASE FAMILY MEMBER"/>
    <property type="match status" value="1"/>
</dbReference>
<dbReference type="PRINTS" id="PR00092">
    <property type="entry name" value="TYROSINASE"/>
</dbReference>
<organism evidence="5 6">
    <name type="scientific">Apiospora saccharicola</name>
    <dbReference type="NCBI Taxonomy" id="335842"/>
    <lineage>
        <taxon>Eukaryota</taxon>
        <taxon>Fungi</taxon>
        <taxon>Dikarya</taxon>
        <taxon>Ascomycota</taxon>
        <taxon>Pezizomycotina</taxon>
        <taxon>Sordariomycetes</taxon>
        <taxon>Xylariomycetidae</taxon>
        <taxon>Amphisphaeriales</taxon>
        <taxon>Apiosporaceae</taxon>
        <taxon>Apiospora</taxon>
    </lineage>
</organism>
<evidence type="ECO:0000259" key="4">
    <source>
        <dbReference type="PROSITE" id="PS00498"/>
    </source>
</evidence>
<dbReference type="Pfam" id="PF00264">
    <property type="entry name" value="Tyrosinase"/>
    <property type="match status" value="1"/>
</dbReference>
<reference evidence="5 6" key="1">
    <citation type="submission" date="2023-01" db="EMBL/GenBank/DDBJ databases">
        <title>Analysis of 21 Apiospora genomes using comparative genomics revels a genus with tremendous synthesis potential of carbohydrate active enzymes and secondary metabolites.</title>
        <authorList>
            <person name="Sorensen T."/>
        </authorList>
    </citation>
    <scope>NUCLEOTIDE SEQUENCE [LARGE SCALE GENOMIC DNA]</scope>
    <source>
        <strain evidence="5 6">CBS 83171</strain>
    </source>
</reference>